<evidence type="ECO:0000313" key="4">
    <source>
        <dbReference type="Proteomes" id="UP001634007"/>
    </source>
</evidence>
<evidence type="ECO:0000256" key="1">
    <source>
        <dbReference type="ARBA" id="ARBA00022737"/>
    </source>
</evidence>
<dbReference type="SUPFAM" id="SSF57889">
    <property type="entry name" value="Cysteine-rich domain"/>
    <property type="match status" value="3"/>
</dbReference>
<organism evidence="3 4">
    <name type="scientific">Eucalyptus globulus</name>
    <name type="common">Tasmanian blue gum</name>
    <dbReference type="NCBI Taxonomy" id="34317"/>
    <lineage>
        <taxon>Eukaryota</taxon>
        <taxon>Viridiplantae</taxon>
        <taxon>Streptophyta</taxon>
        <taxon>Embryophyta</taxon>
        <taxon>Tracheophyta</taxon>
        <taxon>Spermatophyta</taxon>
        <taxon>Magnoliopsida</taxon>
        <taxon>eudicotyledons</taxon>
        <taxon>Gunneridae</taxon>
        <taxon>Pentapetalae</taxon>
        <taxon>rosids</taxon>
        <taxon>malvids</taxon>
        <taxon>Myrtales</taxon>
        <taxon>Myrtaceae</taxon>
        <taxon>Myrtoideae</taxon>
        <taxon>Eucalypteae</taxon>
        <taxon>Eucalyptus</taxon>
    </lineage>
</organism>
<gene>
    <name evidence="3" type="ORF">ACJRO7_018640</name>
</gene>
<protein>
    <recommendedName>
        <fullName evidence="2">DC1 domain-containing protein</fullName>
    </recommendedName>
</protein>
<accession>A0ABD3KVB6</accession>
<feature type="domain" description="DC1" evidence="2">
    <location>
        <begin position="61"/>
        <end position="103"/>
    </location>
</feature>
<name>A0ABD3KVB6_EUCGL</name>
<dbReference type="Pfam" id="PF03107">
    <property type="entry name" value="C1_2"/>
    <property type="match status" value="3"/>
</dbReference>
<dbReference type="InterPro" id="IPR046349">
    <property type="entry name" value="C1-like_sf"/>
</dbReference>
<dbReference type="PANTHER" id="PTHR46288:SF27">
    <property type="entry name" value="CYSTEINE_HISTIDINE-RICH C1 DOMAIN FAMILY PROTEIN"/>
    <property type="match status" value="1"/>
</dbReference>
<evidence type="ECO:0000313" key="3">
    <source>
        <dbReference type="EMBL" id="KAL3743373.1"/>
    </source>
</evidence>
<keyword evidence="4" id="KW-1185">Reference proteome</keyword>
<sequence length="365" mass="40688">MQICHFSHEHPLTLCMIEETGEHCNGCSKPVIDVGYVCHDCGFLLHKKCAKLPRKVLHRNHQKHPLTLEFISSETFKCAVCKKTGSGLVFKCVDCKYSMDVTCFLTSQPYPDAPPKDGKTRKPPHSTATVCLLAQQSKRNCAGYEQQIPGPACCCKECDLLTLRKSCAQLPRQREHPCHPSHSFTALKEARAICDAGRKSTGDFVNHCNKCSFDLDSVCSCLTPSLKQKKHNDLPTCSKESHGQVSGDPCSTPWSNNLYRCVSCNSNVHCTCLPLPSTVKHKHHPHSLTLKEPSPEDDSSRICCATCEKKICPKSRAYYCAECCYGVHLECVVPEDQPDRGKLIQDIARVREELEAITAQLKQDK</sequence>
<evidence type="ECO:0000259" key="2">
    <source>
        <dbReference type="Pfam" id="PF03107"/>
    </source>
</evidence>
<dbReference type="Proteomes" id="UP001634007">
    <property type="component" value="Unassembled WGS sequence"/>
</dbReference>
<reference evidence="3 4" key="1">
    <citation type="submission" date="2024-11" db="EMBL/GenBank/DDBJ databases">
        <title>Chromosome-level genome assembly of Eucalyptus globulus Labill. provides insights into its genome evolution.</title>
        <authorList>
            <person name="Li X."/>
        </authorList>
    </citation>
    <scope>NUCLEOTIDE SEQUENCE [LARGE SCALE GENOMIC DNA]</scope>
    <source>
        <strain evidence="3">CL2024</strain>
        <tissue evidence="3">Fresh tender leaves</tissue>
    </source>
</reference>
<feature type="domain" description="DC1" evidence="2">
    <location>
        <begin position="6"/>
        <end position="50"/>
    </location>
</feature>
<dbReference type="AlphaFoldDB" id="A0ABD3KVB6"/>
<dbReference type="InterPro" id="IPR004146">
    <property type="entry name" value="DC1"/>
</dbReference>
<feature type="domain" description="DC1" evidence="2">
    <location>
        <begin position="283"/>
        <end position="332"/>
    </location>
</feature>
<dbReference type="PANTHER" id="PTHR46288">
    <property type="entry name" value="PHORBOL-ESTER/DAG-TYPE DOMAIN-CONTAINING PROTEIN"/>
    <property type="match status" value="1"/>
</dbReference>
<keyword evidence="1" id="KW-0677">Repeat</keyword>
<comment type="caution">
    <text evidence="3">The sequence shown here is derived from an EMBL/GenBank/DDBJ whole genome shotgun (WGS) entry which is preliminary data.</text>
</comment>
<dbReference type="EMBL" id="JBJKBG010000004">
    <property type="protein sequence ID" value="KAL3743373.1"/>
    <property type="molecule type" value="Genomic_DNA"/>
</dbReference>
<proteinExistence type="predicted"/>